<organism evidence="9 10">
    <name type="scientific">Vreelandella andesensis</name>
    <dbReference type="NCBI Taxonomy" id="447567"/>
    <lineage>
        <taxon>Bacteria</taxon>
        <taxon>Pseudomonadati</taxon>
        <taxon>Pseudomonadota</taxon>
        <taxon>Gammaproteobacteria</taxon>
        <taxon>Oceanospirillales</taxon>
        <taxon>Halomonadaceae</taxon>
        <taxon>Vreelandella</taxon>
    </lineage>
</organism>
<feature type="transmembrane region" description="Helical" evidence="7">
    <location>
        <begin position="54"/>
        <end position="77"/>
    </location>
</feature>
<evidence type="ECO:0000313" key="10">
    <source>
        <dbReference type="Proteomes" id="UP000287336"/>
    </source>
</evidence>
<gene>
    <name evidence="9" type="ORF">ELY33_04595</name>
</gene>
<dbReference type="InterPro" id="IPR032818">
    <property type="entry name" value="DedA-like"/>
</dbReference>
<feature type="transmembrane region" description="Helical" evidence="7">
    <location>
        <begin position="357"/>
        <end position="377"/>
    </location>
</feature>
<dbReference type="SUPFAM" id="SSF48317">
    <property type="entry name" value="Acid phosphatase/Vanadium-dependent haloperoxidase"/>
    <property type="match status" value="1"/>
</dbReference>
<feature type="transmembrane region" description="Helical" evidence="7">
    <location>
        <begin position="315"/>
        <end position="337"/>
    </location>
</feature>
<name>A0A433KTC0_9GAMM</name>
<feature type="transmembrane region" description="Helical" evidence="7">
    <location>
        <begin position="6"/>
        <end position="25"/>
    </location>
</feature>
<keyword evidence="6 7" id="KW-0472">Membrane</keyword>
<dbReference type="InterPro" id="IPR036938">
    <property type="entry name" value="PAP2/HPO_sf"/>
</dbReference>
<dbReference type="GO" id="GO:0005886">
    <property type="term" value="C:plasma membrane"/>
    <property type="evidence" value="ECO:0007669"/>
    <property type="project" value="UniProtKB-SubCell"/>
</dbReference>
<evidence type="ECO:0000256" key="3">
    <source>
        <dbReference type="ARBA" id="ARBA00022475"/>
    </source>
</evidence>
<dbReference type="AlphaFoldDB" id="A0A433KTC0"/>
<evidence type="ECO:0000256" key="1">
    <source>
        <dbReference type="ARBA" id="ARBA00004651"/>
    </source>
</evidence>
<feature type="transmembrane region" description="Helical" evidence="7">
    <location>
        <begin position="235"/>
        <end position="256"/>
    </location>
</feature>
<feature type="domain" description="Phosphatidic acid phosphatase type 2/haloperoxidase" evidence="8">
    <location>
        <begin position="315"/>
        <end position="426"/>
    </location>
</feature>
<feature type="transmembrane region" description="Helical" evidence="7">
    <location>
        <begin position="139"/>
        <end position="161"/>
    </location>
</feature>
<dbReference type="Gene3D" id="1.20.144.10">
    <property type="entry name" value="Phosphatidic acid phosphatase type 2/haloperoxidase"/>
    <property type="match status" value="1"/>
</dbReference>
<reference evidence="9 10" key="1">
    <citation type="submission" date="2018-12" db="EMBL/GenBank/DDBJ databases">
        <title>three novel Halomonas strain isolated from plants.</title>
        <authorList>
            <person name="Sun C."/>
        </authorList>
    </citation>
    <scope>NUCLEOTIDE SEQUENCE [LARGE SCALE GENOMIC DNA]</scope>
    <source>
        <strain evidence="9 10">DSM 19434</strain>
    </source>
</reference>
<dbReference type="InterPro" id="IPR000326">
    <property type="entry name" value="PAP2/HPO"/>
</dbReference>
<sequence length="463" mass="51096">MADMLFSLSLSPAMLLLMVALISLLESLALIGLLVPGVVLITAAASLAGHQAIALPWLISAALLGAILGDGISYQLGYHHREQVTNRWPLSMHPEWLERGVRFFERYGVHSVFIGRFVGPVRPIIPLIAGMMRMPPRTFLWANVTSAALWAPAYVLPGYLLGRTWQQHLNLPANIETAVITLGVCVVIVAVIFSWGRAQTSRHGFVYFTIARLIRRVPFIRRSWLSMSLNDEVPLASLLLFVITLASVSAWTLLVMNHQGPLSIDLQAQRLFYWLSNEPLQLISVGLAKIGDSAGITALLLPLAVWLIRHKRMDALFHLAVAIGGIALLNTIGKMVFGRIRPETPDYLTGSFSYPSAHTSTIVVVVGLAAAFIAAEVHRKQRIWVYWLAIILVTPMALSRLILGVHWLSDLIGGILLGLLVCALIRLNWQRRSRAPLPHCPWGKLLTATLVLVSLRVFLLPPV</sequence>
<evidence type="ECO:0000256" key="4">
    <source>
        <dbReference type="ARBA" id="ARBA00022692"/>
    </source>
</evidence>
<dbReference type="Pfam" id="PF09335">
    <property type="entry name" value="VTT_dom"/>
    <property type="match status" value="1"/>
</dbReference>
<proteinExistence type="inferred from homology"/>
<keyword evidence="4 7" id="KW-0812">Transmembrane</keyword>
<dbReference type="RefSeq" id="WP_126944627.1">
    <property type="nucleotide sequence ID" value="NZ_RZHG01000008.1"/>
</dbReference>
<feature type="transmembrane region" description="Helical" evidence="7">
    <location>
        <begin position="282"/>
        <end position="308"/>
    </location>
</feature>
<dbReference type="PANTHER" id="PTHR30353">
    <property type="entry name" value="INNER MEMBRANE PROTEIN DEDA-RELATED"/>
    <property type="match status" value="1"/>
</dbReference>
<keyword evidence="5 7" id="KW-1133">Transmembrane helix</keyword>
<dbReference type="SMART" id="SM00014">
    <property type="entry name" value="acidPPc"/>
    <property type="match status" value="1"/>
</dbReference>
<evidence type="ECO:0000256" key="7">
    <source>
        <dbReference type="SAM" id="Phobius"/>
    </source>
</evidence>
<comment type="caution">
    <text evidence="9">The sequence shown here is derived from an EMBL/GenBank/DDBJ whole genome shotgun (WGS) entry which is preliminary data.</text>
</comment>
<evidence type="ECO:0000313" key="9">
    <source>
        <dbReference type="EMBL" id="RUR32895.1"/>
    </source>
</evidence>
<evidence type="ECO:0000259" key="8">
    <source>
        <dbReference type="SMART" id="SM00014"/>
    </source>
</evidence>
<comment type="similarity">
    <text evidence="2">Belongs to the DedA family.</text>
</comment>
<evidence type="ECO:0000256" key="6">
    <source>
        <dbReference type="ARBA" id="ARBA00023136"/>
    </source>
</evidence>
<dbReference type="InterPro" id="IPR032816">
    <property type="entry name" value="VTT_dom"/>
</dbReference>
<feature type="transmembrane region" description="Helical" evidence="7">
    <location>
        <begin position="411"/>
        <end position="429"/>
    </location>
</feature>
<keyword evidence="3" id="KW-1003">Cell membrane</keyword>
<dbReference type="EMBL" id="RZHG01000008">
    <property type="protein sequence ID" value="RUR32895.1"/>
    <property type="molecule type" value="Genomic_DNA"/>
</dbReference>
<evidence type="ECO:0000256" key="2">
    <source>
        <dbReference type="ARBA" id="ARBA00010792"/>
    </source>
</evidence>
<feature type="transmembrane region" description="Helical" evidence="7">
    <location>
        <begin position="441"/>
        <end position="459"/>
    </location>
</feature>
<dbReference type="OrthoDB" id="9780918at2"/>
<feature type="transmembrane region" description="Helical" evidence="7">
    <location>
        <begin position="173"/>
        <end position="195"/>
    </location>
</feature>
<dbReference type="PANTHER" id="PTHR30353:SF15">
    <property type="entry name" value="INNER MEMBRANE PROTEIN YABI"/>
    <property type="match status" value="1"/>
</dbReference>
<evidence type="ECO:0000256" key="5">
    <source>
        <dbReference type="ARBA" id="ARBA00022989"/>
    </source>
</evidence>
<keyword evidence="10" id="KW-1185">Reference proteome</keyword>
<protein>
    <submittedName>
        <fullName evidence="9">Phosphatase PAP2 family protein</fullName>
    </submittedName>
</protein>
<dbReference type="Pfam" id="PF01569">
    <property type="entry name" value="PAP2"/>
    <property type="match status" value="1"/>
</dbReference>
<dbReference type="Proteomes" id="UP000287336">
    <property type="component" value="Unassembled WGS sequence"/>
</dbReference>
<dbReference type="CDD" id="cd03392">
    <property type="entry name" value="PAP2_like_2"/>
    <property type="match status" value="1"/>
</dbReference>
<feature type="transmembrane region" description="Helical" evidence="7">
    <location>
        <begin position="384"/>
        <end position="405"/>
    </location>
</feature>
<accession>A0A433KTC0</accession>
<comment type="subcellular location">
    <subcellularLocation>
        <location evidence="1">Cell membrane</location>
        <topology evidence="1">Multi-pass membrane protein</topology>
    </subcellularLocation>
</comment>